<accession>A0A316U4N4</accession>
<evidence type="ECO:0000256" key="7">
    <source>
        <dbReference type="ARBA" id="ARBA00023136"/>
    </source>
</evidence>
<gene>
    <name evidence="12" type="ORF">BCV69DRAFT_277509</name>
</gene>
<proteinExistence type="predicted"/>
<evidence type="ECO:0000256" key="8">
    <source>
        <dbReference type="ARBA" id="ARBA00037847"/>
    </source>
</evidence>
<dbReference type="Gene3D" id="3.90.550.50">
    <property type="match status" value="1"/>
</dbReference>
<dbReference type="PANTHER" id="PTHR10811">
    <property type="entry name" value="FRINGE-RELATED"/>
    <property type="match status" value="1"/>
</dbReference>
<feature type="signal peptide" evidence="10">
    <location>
        <begin position="1"/>
        <end position="19"/>
    </location>
</feature>
<dbReference type="GO" id="GO:0012505">
    <property type="term" value="C:endomembrane system"/>
    <property type="evidence" value="ECO:0007669"/>
    <property type="project" value="UniProtKB-SubCell"/>
</dbReference>
<dbReference type="EMBL" id="KZ819328">
    <property type="protein sequence ID" value="PWN20206.1"/>
    <property type="molecule type" value="Genomic_DNA"/>
</dbReference>
<dbReference type="Pfam" id="PF02434">
    <property type="entry name" value="Fringe"/>
    <property type="match status" value="1"/>
</dbReference>
<evidence type="ECO:0000259" key="11">
    <source>
        <dbReference type="Pfam" id="PF02434"/>
    </source>
</evidence>
<keyword evidence="3" id="KW-0808">Transferase</keyword>
<dbReference type="STRING" id="1684307.A0A316U4N4"/>
<organism evidence="12 13">
    <name type="scientific">Pseudomicrostroma glucosiphilum</name>
    <dbReference type="NCBI Taxonomy" id="1684307"/>
    <lineage>
        <taxon>Eukaryota</taxon>
        <taxon>Fungi</taxon>
        <taxon>Dikarya</taxon>
        <taxon>Basidiomycota</taxon>
        <taxon>Ustilaginomycotina</taxon>
        <taxon>Exobasidiomycetes</taxon>
        <taxon>Microstromatales</taxon>
        <taxon>Microstromatales incertae sedis</taxon>
        <taxon>Pseudomicrostroma</taxon>
    </lineage>
</organism>
<protein>
    <recommendedName>
        <fullName evidence="11">Fringe-like glycosyltransferase domain-containing protein</fullName>
    </recommendedName>
</protein>
<reference evidence="12 13" key="1">
    <citation type="journal article" date="2018" name="Mol. Biol. Evol.">
        <title>Broad Genomic Sampling Reveals a Smut Pathogenic Ancestry of the Fungal Clade Ustilaginomycotina.</title>
        <authorList>
            <person name="Kijpornyongpan T."/>
            <person name="Mondo S.J."/>
            <person name="Barry K."/>
            <person name="Sandor L."/>
            <person name="Lee J."/>
            <person name="Lipzen A."/>
            <person name="Pangilinan J."/>
            <person name="LaButti K."/>
            <person name="Hainaut M."/>
            <person name="Henrissat B."/>
            <person name="Grigoriev I.V."/>
            <person name="Spatafora J.W."/>
            <person name="Aime M.C."/>
        </authorList>
    </citation>
    <scope>NUCLEOTIDE SEQUENCE [LARGE SCALE GENOMIC DNA]</scope>
    <source>
        <strain evidence="12 13">MCA 4718</strain>
    </source>
</reference>
<evidence type="ECO:0000313" key="13">
    <source>
        <dbReference type="Proteomes" id="UP000245942"/>
    </source>
</evidence>
<evidence type="ECO:0000256" key="1">
    <source>
        <dbReference type="ARBA" id="ARBA00004606"/>
    </source>
</evidence>
<dbReference type="OrthoDB" id="2187549at2759"/>
<evidence type="ECO:0000256" key="9">
    <source>
        <dbReference type="SAM" id="MobiDB-lite"/>
    </source>
</evidence>
<keyword evidence="7" id="KW-0472">Membrane</keyword>
<feature type="chain" id="PRO_5016299577" description="Fringe-like glycosyltransferase domain-containing protein" evidence="10">
    <location>
        <begin position="20"/>
        <end position="693"/>
    </location>
</feature>
<evidence type="ECO:0000256" key="6">
    <source>
        <dbReference type="ARBA" id="ARBA00022989"/>
    </source>
</evidence>
<dbReference type="RefSeq" id="XP_025347366.1">
    <property type="nucleotide sequence ID" value="XM_025491156.1"/>
</dbReference>
<keyword evidence="10" id="KW-0732">Signal</keyword>
<evidence type="ECO:0000256" key="10">
    <source>
        <dbReference type="SAM" id="SignalP"/>
    </source>
</evidence>
<dbReference type="GO" id="GO:0016020">
    <property type="term" value="C:membrane"/>
    <property type="evidence" value="ECO:0007669"/>
    <property type="project" value="UniProtKB-SubCell"/>
</dbReference>
<keyword evidence="2" id="KW-0328">Glycosyltransferase</keyword>
<evidence type="ECO:0000256" key="4">
    <source>
        <dbReference type="ARBA" id="ARBA00022692"/>
    </source>
</evidence>
<keyword evidence="6" id="KW-1133">Transmembrane helix</keyword>
<evidence type="ECO:0000256" key="5">
    <source>
        <dbReference type="ARBA" id="ARBA00022968"/>
    </source>
</evidence>
<keyword evidence="4" id="KW-0812">Transmembrane</keyword>
<keyword evidence="13" id="KW-1185">Reference proteome</keyword>
<name>A0A316U4N4_9BASI</name>
<keyword evidence="5" id="KW-0735">Signal-anchor</keyword>
<evidence type="ECO:0000256" key="2">
    <source>
        <dbReference type="ARBA" id="ARBA00022676"/>
    </source>
</evidence>
<dbReference type="InterPro" id="IPR003378">
    <property type="entry name" value="Fringe-like_glycosylTrfase"/>
</dbReference>
<evidence type="ECO:0000313" key="12">
    <source>
        <dbReference type="EMBL" id="PWN20206.1"/>
    </source>
</evidence>
<dbReference type="GeneID" id="37012890"/>
<feature type="domain" description="Fringe-like glycosyltransferase" evidence="11">
    <location>
        <begin position="328"/>
        <end position="410"/>
    </location>
</feature>
<evidence type="ECO:0000256" key="3">
    <source>
        <dbReference type="ARBA" id="ARBA00022679"/>
    </source>
</evidence>
<dbReference type="Proteomes" id="UP000245942">
    <property type="component" value="Unassembled WGS sequence"/>
</dbReference>
<sequence length="693" mass="77534">MRWMLRGLCALVALTFVCSLLPKSSPLSLWRILGDDTFVDYNDARNQKAAAGKGWGWRIKDDWRTDVVKSIPGEAHKEHHDYMYGVETSKSDSALHQTYPDIPCYLDAPAFAAHYNLTPNFSYTRRFVTAKPSPPSFKRPEGFDPVPRNLDEVLVQGWEQMEWPGWAGVGKDSCTGLTGQRQAMCLVRLGQKNPLEKDAQQQKKKEKRAEHKDVKAGLARRSAMTHISSCSSSKQPLHLPTYPVPRTRTRPHHLILGLASDVGRIFGFLPHLEYSFAWSNLHLVLNLPPDNRVEELRAALQNKGIRATIIQSPEEDYLRRWIELPSLLYDFADPGQTQWAMIGDDDTFWMSLNKILAMLDKYDPEESRYIGALTDDWRQSNSGPIAFGGAGLVLSMPLLEELRPYWTECSPAGGPADHRLAACIYAHSHTRLTLEWSLMQADLHDNIRGLLESGREIATMHHWSSWHTGFDPFLIARAGAVCGSECLLQRFLGRGATLANHTGVSAATMEDNVYLLVHGLSLTLYPSQHPDFSKTEMTWKVFGNSQFSHAIGPTRQRVREGRPHRTLGQGHAASPNWRETWTLEDVRLDNDAEGLPVAWDGDGRGAREIYIKRGSRVKGYRTGKTFSGTELAASQRKGDRLLAAEDLKEEPKAASPGGVLSSLAAKLLGKTTTVPLEDDDGPEDDSVIELVWV</sequence>
<feature type="compositionally biased region" description="Basic and acidic residues" evidence="9">
    <location>
        <begin position="194"/>
        <end position="215"/>
    </location>
</feature>
<dbReference type="AlphaFoldDB" id="A0A316U4N4"/>
<feature type="region of interest" description="Disordered" evidence="9">
    <location>
        <begin position="194"/>
        <end position="218"/>
    </location>
</feature>
<dbReference type="GO" id="GO:0016757">
    <property type="term" value="F:glycosyltransferase activity"/>
    <property type="evidence" value="ECO:0007669"/>
    <property type="project" value="UniProtKB-KW"/>
</dbReference>
<comment type="subcellular location">
    <subcellularLocation>
        <location evidence="8">Endomembrane system</location>
        <topology evidence="8">Single-pass membrane protein</topology>
    </subcellularLocation>
    <subcellularLocation>
        <location evidence="1">Membrane</location>
        <topology evidence="1">Single-pass type II membrane protein</topology>
    </subcellularLocation>
</comment>